<feature type="compositionally biased region" description="Basic and acidic residues" evidence="1">
    <location>
        <begin position="11"/>
        <end position="28"/>
    </location>
</feature>
<evidence type="ECO:0000256" key="1">
    <source>
        <dbReference type="SAM" id="MobiDB-lite"/>
    </source>
</evidence>
<proteinExistence type="predicted"/>
<gene>
    <name evidence="2" type="ORF">OUZ56_024923</name>
</gene>
<evidence type="ECO:0000313" key="2">
    <source>
        <dbReference type="EMBL" id="KAK4012689.1"/>
    </source>
</evidence>
<reference evidence="2 3" key="1">
    <citation type="journal article" date="2023" name="Nucleic Acids Res.">
        <title>The hologenome of Daphnia magna reveals possible DNA methylation and microbiome-mediated evolution of the host genome.</title>
        <authorList>
            <person name="Chaturvedi A."/>
            <person name="Li X."/>
            <person name="Dhandapani V."/>
            <person name="Marshall H."/>
            <person name="Kissane S."/>
            <person name="Cuenca-Cambronero M."/>
            <person name="Asole G."/>
            <person name="Calvet F."/>
            <person name="Ruiz-Romero M."/>
            <person name="Marangio P."/>
            <person name="Guigo R."/>
            <person name="Rago D."/>
            <person name="Mirbahai L."/>
            <person name="Eastwood N."/>
            <person name="Colbourne J.K."/>
            <person name="Zhou J."/>
            <person name="Mallon E."/>
            <person name="Orsini L."/>
        </authorList>
    </citation>
    <scope>NUCLEOTIDE SEQUENCE [LARGE SCALE GENOMIC DNA]</scope>
    <source>
        <strain evidence="2">LRV0_1</strain>
    </source>
</reference>
<dbReference type="EMBL" id="JAOYFB010000004">
    <property type="protein sequence ID" value="KAK4012689.1"/>
    <property type="molecule type" value="Genomic_DNA"/>
</dbReference>
<feature type="compositionally biased region" description="Polar residues" evidence="1">
    <location>
        <begin position="1"/>
        <end position="10"/>
    </location>
</feature>
<accession>A0ABQ9ZIE1</accession>
<name>A0ABQ9ZIE1_9CRUS</name>
<keyword evidence="3" id="KW-1185">Reference proteome</keyword>
<evidence type="ECO:0000313" key="3">
    <source>
        <dbReference type="Proteomes" id="UP001234178"/>
    </source>
</evidence>
<dbReference type="Proteomes" id="UP001234178">
    <property type="component" value="Unassembled WGS sequence"/>
</dbReference>
<sequence>MATSPWQSSTKVEKRETSLRARNCQRERQQNRGQELVRLLFFHGRRLCMCIYNSGSSSKKKNLLATVRGKELFDVTPQAQRRQMERPLEPKQLLEANGPGHNLQPPLGAALSALAARIHLTKKRGYFHSAASPFST</sequence>
<organism evidence="2 3">
    <name type="scientific">Daphnia magna</name>
    <dbReference type="NCBI Taxonomy" id="35525"/>
    <lineage>
        <taxon>Eukaryota</taxon>
        <taxon>Metazoa</taxon>
        <taxon>Ecdysozoa</taxon>
        <taxon>Arthropoda</taxon>
        <taxon>Crustacea</taxon>
        <taxon>Branchiopoda</taxon>
        <taxon>Diplostraca</taxon>
        <taxon>Cladocera</taxon>
        <taxon>Anomopoda</taxon>
        <taxon>Daphniidae</taxon>
        <taxon>Daphnia</taxon>
    </lineage>
</organism>
<protein>
    <submittedName>
        <fullName evidence="2">Uncharacterized protein</fullName>
    </submittedName>
</protein>
<feature type="region of interest" description="Disordered" evidence="1">
    <location>
        <begin position="1"/>
        <end position="28"/>
    </location>
</feature>
<comment type="caution">
    <text evidence="2">The sequence shown here is derived from an EMBL/GenBank/DDBJ whole genome shotgun (WGS) entry which is preliminary data.</text>
</comment>